<keyword evidence="1" id="KW-0863">Zinc-finger</keyword>
<evidence type="ECO:0000256" key="1">
    <source>
        <dbReference type="PROSITE-ProRule" id="PRU00047"/>
    </source>
</evidence>
<dbReference type="RefSeq" id="XP_004379896.1">
    <property type="nucleotide sequence ID" value="XM_004379839.1"/>
</dbReference>
<sequence>MEKFTESPPTLQVEHSSLWADDLILEPQVQHLTDDSTALRGQVMPTLATPMMPVSCSLEHPSQFHVDPANLSGFLAQATTYLTALKTPNPADDVQVKFFFDYISQQVERCRILPGSDQSTLLKQYENFVSEFQQSFGEPTKQEMNPLVNAKLDKGNDSFQQYATTFQLLAENISCNKTILSDQLQEGLADPIQDEVSGTDMMENLPDLITQCIQLDRKRSDRPELLQSEAQLPRLASLVHHQYLSSPTGPPAKEEPTQLRGGQLPLTPAKRARQQETQFCLYCSQPGHFTKDCLAKRSRAPARSNNPTHQ</sequence>
<proteinExistence type="predicted"/>
<feature type="region of interest" description="Disordered" evidence="2">
    <location>
        <begin position="243"/>
        <end position="264"/>
    </location>
</feature>
<dbReference type="STRING" id="127582.A0A2Y9DT79"/>
<keyword evidence="4" id="KW-1185">Reference proteome</keyword>
<dbReference type="PANTHER" id="PTHR15503">
    <property type="entry name" value="LDOC1 RELATED"/>
    <property type="match status" value="1"/>
</dbReference>
<dbReference type="GO" id="GO:0003676">
    <property type="term" value="F:nucleic acid binding"/>
    <property type="evidence" value="ECO:0007669"/>
    <property type="project" value="InterPro"/>
</dbReference>
<protein>
    <submittedName>
        <fullName evidence="5">Retrotransposon Gag-like protein 4</fullName>
    </submittedName>
</protein>
<dbReference type="KEGG" id="tmu:101349894"/>
<keyword evidence="1" id="KW-0479">Metal-binding</keyword>
<dbReference type="OrthoDB" id="9516558at2759"/>
<dbReference type="PANTHER" id="PTHR15503:SF8">
    <property type="entry name" value="RETROTRANSPOSON GAG-LIKE PROTEIN 4"/>
    <property type="match status" value="1"/>
</dbReference>
<accession>A0A2Y9DT79</accession>
<dbReference type="SUPFAM" id="SSF57756">
    <property type="entry name" value="Retrovirus zinc finger-like domains"/>
    <property type="match status" value="1"/>
</dbReference>
<keyword evidence="1" id="KW-0862">Zinc</keyword>
<reference evidence="5" key="1">
    <citation type="submission" date="2025-08" db="UniProtKB">
        <authorList>
            <consortium name="RefSeq"/>
        </authorList>
    </citation>
    <scope>IDENTIFICATION</scope>
</reference>
<dbReference type="InterPro" id="IPR036875">
    <property type="entry name" value="Znf_CCHC_sf"/>
</dbReference>
<dbReference type="AlphaFoldDB" id="A0A2Y9DT79"/>
<organism evidence="4 5">
    <name type="scientific">Trichechus manatus latirostris</name>
    <name type="common">Florida manatee</name>
    <dbReference type="NCBI Taxonomy" id="127582"/>
    <lineage>
        <taxon>Eukaryota</taxon>
        <taxon>Metazoa</taxon>
        <taxon>Chordata</taxon>
        <taxon>Craniata</taxon>
        <taxon>Vertebrata</taxon>
        <taxon>Euteleostomi</taxon>
        <taxon>Mammalia</taxon>
        <taxon>Eutheria</taxon>
        <taxon>Afrotheria</taxon>
        <taxon>Sirenia</taxon>
        <taxon>Trichechidae</taxon>
        <taxon>Trichechus</taxon>
    </lineage>
</organism>
<dbReference type="Proteomes" id="UP000248480">
    <property type="component" value="Unplaced"/>
</dbReference>
<dbReference type="InParanoid" id="A0A2Y9DT79"/>
<feature type="domain" description="CCHC-type" evidence="3">
    <location>
        <begin position="280"/>
        <end position="293"/>
    </location>
</feature>
<dbReference type="InterPro" id="IPR032567">
    <property type="entry name" value="RTL1-rel"/>
</dbReference>
<gene>
    <name evidence="5" type="primary">RTL4</name>
</gene>
<dbReference type="Gene3D" id="4.10.60.10">
    <property type="entry name" value="Zinc finger, CCHC-type"/>
    <property type="match status" value="1"/>
</dbReference>
<dbReference type="GO" id="GO:0008270">
    <property type="term" value="F:zinc ion binding"/>
    <property type="evidence" value="ECO:0007669"/>
    <property type="project" value="UniProtKB-KW"/>
</dbReference>
<evidence type="ECO:0000256" key="2">
    <source>
        <dbReference type="SAM" id="MobiDB-lite"/>
    </source>
</evidence>
<dbReference type="InterPro" id="IPR001878">
    <property type="entry name" value="Znf_CCHC"/>
</dbReference>
<dbReference type="FunCoup" id="A0A2Y9DT79">
    <property type="interactions" value="1"/>
</dbReference>
<evidence type="ECO:0000313" key="4">
    <source>
        <dbReference type="Proteomes" id="UP000248480"/>
    </source>
</evidence>
<dbReference type="CTD" id="340595"/>
<evidence type="ECO:0000259" key="3">
    <source>
        <dbReference type="PROSITE" id="PS50158"/>
    </source>
</evidence>
<evidence type="ECO:0000313" key="5">
    <source>
        <dbReference type="RefSeq" id="XP_004379896.1"/>
    </source>
</evidence>
<dbReference type="PROSITE" id="PS50158">
    <property type="entry name" value="ZF_CCHC"/>
    <property type="match status" value="1"/>
</dbReference>
<dbReference type="GeneID" id="101349894"/>
<name>A0A2Y9DT79_TRIMA</name>